<dbReference type="GeneID" id="66879526"/>
<keyword evidence="4" id="KW-0574">Periplasm</keyword>
<reference evidence="8 9" key="2">
    <citation type="submission" date="2018-06" db="EMBL/GenBank/DDBJ databases">
        <authorList>
            <consortium name="Pathogen Informatics"/>
            <person name="Doyle S."/>
        </authorList>
    </citation>
    <scope>NUCLEOTIDE SEQUENCE [LARGE SCALE GENOMIC DNA]</scope>
    <source>
        <strain evidence="8 9">NCTC10476</strain>
    </source>
</reference>
<feature type="region of interest" description="Disordered" evidence="5">
    <location>
        <begin position="32"/>
        <end position="80"/>
    </location>
</feature>
<evidence type="ECO:0000256" key="4">
    <source>
        <dbReference type="ARBA" id="ARBA00022764"/>
    </source>
</evidence>
<comment type="similarity">
    <text evidence="2">Belongs to the Asr family.</text>
</comment>
<evidence type="ECO:0000256" key="3">
    <source>
        <dbReference type="ARBA" id="ARBA00022729"/>
    </source>
</evidence>
<dbReference type="eggNOG" id="ENOG5031I2W">
    <property type="taxonomic scope" value="Bacteria"/>
</dbReference>
<dbReference type="EMBL" id="UHJG01000001">
    <property type="protein sequence ID" value="SUP98976.1"/>
    <property type="molecule type" value="Genomic_DNA"/>
</dbReference>
<feature type="signal peptide" evidence="6">
    <location>
        <begin position="1"/>
        <end position="21"/>
    </location>
</feature>
<evidence type="ECO:0000313" key="7">
    <source>
        <dbReference type="EMBL" id="CEK27591.1"/>
    </source>
</evidence>
<organism evidence="7">
    <name type="scientific">Yersinia ruckeri</name>
    <dbReference type="NCBI Taxonomy" id="29486"/>
    <lineage>
        <taxon>Bacteria</taxon>
        <taxon>Pseudomonadati</taxon>
        <taxon>Pseudomonadota</taxon>
        <taxon>Gammaproteobacteria</taxon>
        <taxon>Enterobacterales</taxon>
        <taxon>Yersiniaceae</taxon>
        <taxon>Yersinia</taxon>
    </lineage>
</organism>
<comment type="subcellular location">
    <subcellularLocation>
        <location evidence="1">Periplasm</location>
    </subcellularLocation>
</comment>
<evidence type="ECO:0000256" key="6">
    <source>
        <dbReference type="SAM" id="SignalP"/>
    </source>
</evidence>
<dbReference type="RefSeq" id="WP_004717508.1">
    <property type="nucleotide sequence ID" value="NZ_CCYO01000024.1"/>
</dbReference>
<dbReference type="AlphaFoldDB" id="A0A085U7P2"/>
<evidence type="ECO:0000256" key="2">
    <source>
        <dbReference type="ARBA" id="ARBA00007641"/>
    </source>
</evidence>
<feature type="compositionally biased region" description="Basic and acidic residues" evidence="5">
    <location>
        <begin position="41"/>
        <end position="58"/>
    </location>
</feature>
<keyword evidence="9" id="KW-1185">Reference proteome</keyword>
<dbReference type="NCBIfam" id="NF033636">
    <property type="entry name" value="acid_shock_Asr"/>
    <property type="match status" value="1"/>
</dbReference>
<accession>A0A085U7P2</accession>
<reference evidence="7" key="1">
    <citation type="journal article" date="2015" name="Genome Announc.">
        <title>Complete Genome Sequence of Yersinia ruckeri Strain CSF007-82, Etiologic Agent of Red Mouth Disease in Salmonid Fish.</title>
        <authorList>
            <person name="Nelson M.C."/>
            <person name="LaPatra S.E."/>
            <person name="Welch T.J."/>
            <person name="Graf J."/>
        </authorList>
    </citation>
    <scope>NUCLEOTIDE SEQUENCE</scope>
    <source>
        <strain evidence="7">CSF007-82</strain>
    </source>
</reference>
<dbReference type="KEGG" id="yrb:UGYR_01945"/>
<evidence type="ECO:0000313" key="8">
    <source>
        <dbReference type="EMBL" id="SUP98976.1"/>
    </source>
</evidence>
<gene>
    <name evidence="8" type="primary">asr</name>
    <name evidence="7" type="ORF">CSF007_9190</name>
    <name evidence="8" type="ORF">NCTC10476_00310</name>
</gene>
<feature type="chain" id="PRO_5015029303" evidence="6">
    <location>
        <begin position="22"/>
        <end position="80"/>
    </location>
</feature>
<dbReference type="Pfam" id="PF06392">
    <property type="entry name" value="Asr"/>
    <property type="match status" value="1"/>
</dbReference>
<name>A0A085U7P2_YERRU</name>
<proteinExistence type="inferred from homology"/>
<dbReference type="EMBL" id="LN681231">
    <property type="protein sequence ID" value="CEK27591.1"/>
    <property type="molecule type" value="Genomic_DNA"/>
</dbReference>
<protein>
    <submittedName>
        <fullName evidence="7 8">Acid shock protein</fullName>
    </submittedName>
</protein>
<sequence>MKKVLAFVVAATLGLSSAAFAADTAVAPTTTTVQHSTTAKMTHEKQAKKAVSKTEKNPAQKAQAAKKHHKASVKAAPAAK</sequence>
<evidence type="ECO:0000256" key="1">
    <source>
        <dbReference type="ARBA" id="ARBA00004418"/>
    </source>
</evidence>
<dbReference type="Proteomes" id="UP000255169">
    <property type="component" value="Unassembled WGS sequence"/>
</dbReference>
<dbReference type="STRING" id="29486.UGYR_01945"/>
<evidence type="ECO:0000313" key="9">
    <source>
        <dbReference type="Proteomes" id="UP000255169"/>
    </source>
</evidence>
<keyword evidence="3 6" id="KW-0732">Signal</keyword>
<evidence type="ECO:0000256" key="5">
    <source>
        <dbReference type="SAM" id="MobiDB-lite"/>
    </source>
</evidence>
<dbReference type="InterPro" id="IPR023497">
    <property type="entry name" value="Acid_shock"/>
</dbReference>
<dbReference type="PATRIC" id="fig|29486.44.peg.1482"/>